<reference evidence="3" key="1">
    <citation type="journal article" date="2019" name="Int. J. Syst. Evol. Microbiol.">
        <title>The Global Catalogue of Microorganisms (GCM) 10K type strain sequencing project: providing services to taxonomists for standard genome sequencing and annotation.</title>
        <authorList>
            <consortium name="The Broad Institute Genomics Platform"/>
            <consortium name="The Broad Institute Genome Sequencing Center for Infectious Disease"/>
            <person name="Wu L."/>
            <person name="Ma J."/>
        </authorList>
    </citation>
    <scope>NUCLEOTIDE SEQUENCE [LARGE SCALE GENOMIC DNA]</scope>
    <source>
        <strain evidence="3">JCM 32206</strain>
    </source>
</reference>
<keyword evidence="3" id="KW-1185">Reference proteome</keyword>
<dbReference type="Pfam" id="PF20401">
    <property type="entry name" value="Rhomboid_2"/>
    <property type="match status" value="1"/>
</dbReference>
<dbReference type="EMBL" id="BAABFB010000051">
    <property type="protein sequence ID" value="GAA4483246.1"/>
    <property type="molecule type" value="Genomic_DNA"/>
</dbReference>
<feature type="transmembrane region" description="Helical" evidence="1">
    <location>
        <begin position="155"/>
        <end position="173"/>
    </location>
</feature>
<dbReference type="Proteomes" id="UP001501183">
    <property type="component" value="Unassembled WGS sequence"/>
</dbReference>
<keyword evidence="1" id="KW-0812">Transmembrane</keyword>
<organism evidence="2 3">
    <name type="scientific">Rhodococcus olei</name>
    <dbReference type="NCBI Taxonomy" id="2161675"/>
    <lineage>
        <taxon>Bacteria</taxon>
        <taxon>Bacillati</taxon>
        <taxon>Actinomycetota</taxon>
        <taxon>Actinomycetes</taxon>
        <taxon>Mycobacteriales</taxon>
        <taxon>Nocardiaceae</taxon>
        <taxon>Rhodococcus</taxon>
    </lineage>
</organism>
<evidence type="ECO:0000313" key="2">
    <source>
        <dbReference type="EMBL" id="GAA4483246.1"/>
    </source>
</evidence>
<gene>
    <name evidence="2" type="ORF">GCM10023094_34600</name>
</gene>
<protein>
    <recommendedName>
        <fullName evidence="4">Membrane associated rhomboid family serine protease</fullName>
    </recommendedName>
</protein>
<feature type="transmembrane region" description="Helical" evidence="1">
    <location>
        <begin position="180"/>
        <end position="199"/>
    </location>
</feature>
<evidence type="ECO:0000256" key="1">
    <source>
        <dbReference type="SAM" id="Phobius"/>
    </source>
</evidence>
<sequence length="262" mass="29078">MVAVPYTPVGPVVAAREHQTVRIRSRWSRVRDHFGRAPVSLVFVFALVVTWWSLRGTDRRTLHRLVVGASTNLHNMTHDPIQVLVVSAFWQDGTSFPWMSVAEFLVVMVAAERWLGSGRWVLVFVGGHVGATLITVAGVAWALDHDLLPAKFAGTVDVGASYGFWAVTALFAFRFTRRAWRWWSVTMIVGFLAVMAWHGKTFTDYGHLAAVLIGLSLYRICPNRRALQDPAGTPPGGGRFRCGGLVDALPVESSPRTRRPCR</sequence>
<comment type="caution">
    <text evidence="2">The sequence shown here is derived from an EMBL/GenBank/DDBJ whole genome shotgun (WGS) entry which is preliminary data.</text>
</comment>
<keyword evidence="1" id="KW-0472">Membrane</keyword>
<proteinExistence type="predicted"/>
<name>A0ABP8PA63_9NOCA</name>
<evidence type="ECO:0008006" key="4">
    <source>
        <dbReference type="Google" id="ProtNLM"/>
    </source>
</evidence>
<feature type="transmembrane region" description="Helical" evidence="1">
    <location>
        <begin position="122"/>
        <end position="143"/>
    </location>
</feature>
<accession>A0ABP8PA63</accession>
<keyword evidence="1" id="KW-1133">Transmembrane helix</keyword>
<dbReference type="InterPro" id="IPR046862">
    <property type="entry name" value="Rhomboid_2"/>
</dbReference>
<feature type="transmembrane region" description="Helical" evidence="1">
    <location>
        <begin position="34"/>
        <end position="54"/>
    </location>
</feature>
<evidence type="ECO:0000313" key="3">
    <source>
        <dbReference type="Proteomes" id="UP001501183"/>
    </source>
</evidence>